<keyword evidence="5 13" id="KW-0679">Respiratory chain</keyword>
<gene>
    <name evidence="14" type="ORF">OSTQU699_LOCUS4147</name>
</gene>
<evidence type="ECO:0000256" key="9">
    <source>
        <dbReference type="ARBA" id="ARBA00022989"/>
    </source>
</evidence>
<evidence type="ECO:0000256" key="2">
    <source>
        <dbReference type="ARBA" id="ARBA00004370"/>
    </source>
</evidence>
<proteinExistence type="inferred from homology"/>
<dbReference type="GO" id="GO:0016020">
    <property type="term" value="C:membrane"/>
    <property type="evidence" value="ECO:0007669"/>
    <property type="project" value="UniProtKB-SubCell"/>
</dbReference>
<comment type="subcellular location">
    <subcellularLocation>
        <location evidence="2">Membrane</location>
    </subcellularLocation>
</comment>
<dbReference type="AlphaFoldDB" id="A0A8S1IYA0"/>
<comment type="similarity">
    <text evidence="3 13">Belongs to the alternative oxidase family.</text>
</comment>
<comment type="catalytic activity">
    <reaction evidence="1 13">
        <text>2 a ubiquinol + O2 = 2 a ubiquinone + 2 H2O</text>
        <dbReference type="Rhea" id="RHEA:30255"/>
        <dbReference type="Rhea" id="RHEA-COMP:9565"/>
        <dbReference type="Rhea" id="RHEA-COMP:9566"/>
        <dbReference type="ChEBI" id="CHEBI:15377"/>
        <dbReference type="ChEBI" id="CHEBI:15379"/>
        <dbReference type="ChEBI" id="CHEBI:16389"/>
        <dbReference type="ChEBI" id="CHEBI:17976"/>
        <dbReference type="EC" id="1.10.3.11"/>
    </reaction>
</comment>
<dbReference type="PANTHER" id="PTHR31803:SF19">
    <property type="entry name" value="UBIQUINOL OXIDASE"/>
    <property type="match status" value="1"/>
</dbReference>
<dbReference type="Gene3D" id="1.20.1260.140">
    <property type="entry name" value="Alternative oxidase"/>
    <property type="match status" value="1"/>
</dbReference>
<dbReference type="GO" id="GO:0046872">
    <property type="term" value="F:metal ion binding"/>
    <property type="evidence" value="ECO:0007669"/>
    <property type="project" value="UniProtKB-UniRule"/>
</dbReference>
<dbReference type="PANTHER" id="PTHR31803">
    <property type="entry name" value="ALTERNATIVE OXIDASE"/>
    <property type="match status" value="1"/>
</dbReference>
<evidence type="ECO:0000256" key="4">
    <source>
        <dbReference type="ARBA" id="ARBA00022448"/>
    </source>
</evidence>
<sequence length="425" mass="49069">MQGKIIGGRTEGAFHTCAVGDVSDAVRDAMKGSPQLLPEDIYFRDECDTIYDRNGDVVEVMCCDYGFRSGTGRMYQDGYRAVPKSAWDLAVENFAIEYNALRRSVRFDEYRRISNQNPPQSPFGQLSYWIGGFVVNSLAKVDKALEERGMVGEIDSELARNICERGANEECTEILSKLKQLKLVNEAVWERERQREKAGGGVEASLPVKAAYLVLCYVLDVLYNNRPMQRFWFLEVIARIPYFSFISMLHLYESLGWWRAGAELRKVHFAEEWNELHHLQIMETLGGDKNWIDRFLAQHTAIVYYWMLLVFYFISPETAYNFSELVERHAVDTYTEFVECNADVLKTMPAPSVAALYYLGSDIYMFDEFQTKREPRRPLCATMYDVFCNVRDDEMEHVMTMKACSDLTIGTELEQRRIPSTAEED</sequence>
<evidence type="ECO:0000256" key="3">
    <source>
        <dbReference type="ARBA" id="ARBA00008388"/>
    </source>
</evidence>
<dbReference type="GO" id="GO:0098803">
    <property type="term" value="C:respiratory chain complex"/>
    <property type="evidence" value="ECO:0007669"/>
    <property type="project" value="UniProtKB-UniRule"/>
</dbReference>
<evidence type="ECO:0000256" key="6">
    <source>
        <dbReference type="ARBA" id="ARBA00022692"/>
    </source>
</evidence>
<comment type="caution">
    <text evidence="14">The sequence shown here is derived from an EMBL/GenBank/DDBJ whole genome shotgun (WGS) entry which is preliminary data.</text>
</comment>
<dbReference type="GO" id="GO:0005739">
    <property type="term" value="C:mitochondrion"/>
    <property type="evidence" value="ECO:0007669"/>
    <property type="project" value="TreeGrafter"/>
</dbReference>
<evidence type="ECO:0000313" key="14">
    <source>
        <dbReference type="EMBL" id="CAD7698788.1"/>
    </source>
</evidence>
<keyword evidence="6 13" id="KW-0812">Transmembrane</keyword>
<evidence type="ECO:0000256" key="11">
    <source>
        <dbReference type="ARBA" id="ARBA00023004"/>
    </source>
</evidence>
<dbReference type="EC" id="1.10.3.11" evidence="13"/>
<evidence type="ECO:0000256" key="13">
    <source>
        <dbReference type="RuleBase" id="RU003779"/>
    </source>
</evidence>
<dbReference type="GO" id="GO:0102721">
    <property type="term" value="F:ubiquinol:oxygen oxidoreductase activity"/>
    <property type="evidence" value="ECO:0007669"/>
    <property type="project" value="UniProtKB-EC"/>
</dbReference>
<reference evidence="14" key="1">
    <citation type="submission" date="2020-12" db="EMBL/GenBank/DDBJ databases">
        <authorList>
            <person name="Iha C."/>
        </authorList>
    </citation>
    <scope>NUCLEOTIDE SEQUENCE</scope>
</reference>
<dbReference type="GO" id="GO:0106292">
    <property type="term" value="F:superoxide-generating NADPH oxidase activity"/>
    <property type="evidence" value="ECO:0007669"/>
    <property type="project" value="UniProtKB-ARBA"/>
</dbReference>
<keyword evidence="15" id="KW-1185">Reference proteome</keyword>
<evidence type="ECO:0000256" key="5">
    <source>
        <dbReference type="ARBA" id="ARBA00022660"/>
    </source>
</evidence>
<dbReference type="InterPro" id="IPR038659">
    <property type="entry name" value="AOX_sf"/>
</dbReference>
<dbReference type="OrthoDB" id="4493at2759"/>
<dbReference type="Pfam" id="PF01786">
    <property type="entry name" value="AOX"/>
    <property type="match status" value="1"/>
</dbReference>
<dbReference type="GO" id="GO:0010230">
    <property type="term" value="P:alternative respiration"/>
    <property type="evidence" value="ECO:0007669"/>
    <property type="project" value="TreeGrafter"/>
</dbReference>
<evidence type="ECO:0000256" key="10">
    <source>
        <dbReference type="ARBA" id="ARBA00023002"/>
    </source>
</evidence>
<dbReference type="EMBL" id="CAJHUC010000886">
    <property type="protein sequence ID" value="CAD7698788.1"/>
    <property type="molecule type" value="Genomic_DNA"/>
</dbReference>
<keyword evidence="8 13" id="KW-0249">Electron transport</keyword>
<keyword evidence="7 13" id="KW-0479">Metal-binding</keyword>
<comment type="cofactor">
    <cofactor evidence="13">
        <name>Fe cation</name>
        <dbReference type="ChEBI" id="CHEBI:24875"/>
    </cofactor>
    <text evidence="13">Binds 2 iron ions per subunit.</text>
</comment>
<evidence type="ECO:0000256" key="8">
    <source>
        <dbReference type="ARBA" id="ARBA00022982"/>
    </source>
</evidence>
<keyword evidence="12 13" id="KW-0472">Membrane</keyword>
<dbReference type="InterPro" id="IPR002680">
    <property type="entry name" value="AOX"/>
</dbReference>
<keyword evidence="9" id="KW-1133">Transmembrane helix</keyword>
<evidence type="ECO:0000256" key="1">
    <source>
        <dbReference type="ARBA" id="ARBA00001192"/>
    </source>
</evidence>
<evidence type="ECO:0000256" key="12">
    <source>
        <dbReference type="ARBA" id="ARBA00023136"/>
    </source>
</evidence>
<name>A0A8S1IYA0_9CHLO</name>
<evidence type="ECO:0000313" key="15">
    <source>
        <dbReference type="Proteomes" id="UP000708148"/>
    </source>
</evidence>
<protein>
    <recommendedName>
        <fullName evidence="13">Ubiquinol oxidase</fullName>
        <ecNumber evidence="13">1.10.3.11</ecNumber>
    </recommendedName>
</protein>
<accession>A0A8S1IYA0</accession>
<keyword evidence="10 13" id="KW-0560">Oxidoreductase</keyword>
<keyword evidence="11 13" id="KW-0408">Iron</keyword>
<organism evidence="14 15">
    <name type="scientific">Ostreobium quekettii</name>
    <dbReference type="NCBI Taxonomy" id="121088"/>
    <lineage>
        <taxon>Eukaryota</taxon>
        <taxon>Viridiplantae</taxon>
        <taxon>Chlorophyta</taxon>
        <taxon>core chlorophytes</taxon>
        <taxon>Ulvophyceae</taxon>
        <taxon>TCBD clade</taxon>
        <taxon>Bryopsidales</taxon>
        <taxon>Ostreobineae</taxon>
        <taxon>Ostreobiaceae</taxon>
        <taxon>Ostreobium</taxon>
    </lineage>
</organism>
<keyword evidence="4" id="KW-0813">Transport</keyword>
<evidence type="ECO:0000256" key="7">
    <source>
        <dbReference type="ARBA" id="ARBA00022723"/>
    </source>
</evidence>
<dbReference type="GO" id="GO:0009916">
    <property type="term" value="F:alternative oxidase activity"/>
    <property type="evidence" value="ECO:0007669"/>
    <property type="project" value="UniProtKB-UniRule"/>
</dbReference>
<dbReference type="Proteomes" id="UP000708148">
    <property type="component" value="Unassembled WGS sequence"/>
</dbReference>